<dbReference type="InterPro" id="IPR036188">
    <property type="entry name" value="FAD/NAD-bd_sf"/>
</dbReference>
<reference evidence="8" key="1">
    <citation type="journal article" date="2011" name="PLoS Biol.">
        <title>Gene gain and loss during evolution of obligate parasitism in the white rust pathogen of Arabidopsis thaliana.</title>
        <authorList>
            <person name="Kemen E."/>
            <person name="Gardiner A."/>
            <person name="Schultz-Larsen T."/>
            <person name="Kemen A.C."/>
            <person name="Balmuth A.L."/>
            <person name="Robert-Seilaniantz A."/>
            <person name="Bailey K."/>
            <person name="Holub E."/>
            <person name="Studholme D.J."/>
            <person name="Maclean D."/>
            <person name="Jones J.D."/>
        </authorList>
    </citation>
    <scope>NUCLEOTIDE SEQUENCE</scope>
</reference>
<comment type="cofactor">
    <cofactor evidence="1">
        <name>FAD</name>
        <dbReference type="ChEBI" id="CHEBI:57692"/>
    </cofactor>
</comment>
<evidence type="ECO:0000256" key="5">
    <source>
        <dbReference type="ARBA" id="ARBA00022857"/>
    </source>
</evidence>
<protein>
    <submittedName>
        <fullName evidence="8">Flavinbinding monooxygenaselike protein putative</fullName>
    </submittedName>
</protein>
<dbReference type="PRINTS" id="PR00370">
    <property type="entry name" value="FMOXYGENASE"/>
</dbReference>
<keyword evidence="3" id="KW-0285">Flavoprotein</keyword>
<keyword evidence="7 8" id="KW-0503">Monooxygenase</keyword>
<keyword evidence="5" id="KW-0521">NADP</keyword>
<dbReference type="HOGENOM" id="CLU_006909_3_0_1"/>
<evidence type="ECO:0000313" key="8">
    <source>
        <dbReference type="EMBL" id="CCA14754.1"/>
    </source>
</evidence>
<accession>F0W130</accession>
<evidence type="ECO:0000256" key="6">
    <source>
        <dbReference type="ARBA" id="ARBA00023002"/>
    </source>
</evidence>
<proteinExistence type="inferred from homology"/>
<dbReference type="FunFam" id="3.50.50.60:FF:000138">
    <property type="entry name" value="Flavin-containing monooxygenase"/>
    <property type="match status" value="1"/>
</dbReference>
<dbReference type="GO" id="GO:0004499">
    <property type="term" value="F:N,N-dimethylaniline monooxygenase activity"/>
    <property type="evidence" value="ECO:0007669"/>
    <property type="project" value="InterPro"/>
</dbReference>
<evidence type="ECO:0000256" key="1">
    <source>
        <dbReference type="ARBA" id="ARBA00001974"/>
    </source>
</evidence>
<dbReference type="InterPro" id="IPR020946">
    <property type="entry name" value="Flavin_mOase-like"/>
</dbReference>
<dbReference type="Pfam" id="PF00743">
    <property type="entry name" value="FMO-like"/>
    <property type="match status" value="1"/>
</dbReference>
<keyword evidence="6" id="KW-0560">Oxidoreductase</keyword>
<comment type="similarity">
    <text evidence="2">Belongs to the FMO family.</text>
</comment>
<keyword evidence="4" id="KW-0274">FAD</keyword>
<dbReference type="EMBL" id="FR824051">
    <property type="protein sequence ID" value="CCA14754.1"/>
    <property type="molecule type" value="Genomic_DNA"/>
</dbReference>
<evidence type="ECO:0000256" key="2">
    <source>
        <dbReference type="ARBA" id="ARBA00009183"/>
    </source>
</evidence>
<evidence type="ECO:0000256" key="4">
    <source>
        <dbReference type="ARBA" id="ARBA00022827"/>
    </source>
</evidence>
<organism evidence="8">
    <name type="scientific">Albugo laibachii Nc14</name>
    <dbReference type="NCBI Taxonomy" id="890382"/>
    <lineage>
        <taxon>Eukaryota</taxon>
        <taxon>Sar</taxon>
        <taxon>Stramenopiles</taxon>
        <taxon>Oomycota</taxon>
        <taxon>Peronosporomycetes</taxon>
        <taxon>Albuginales</taxon>
        <taxon>Albuginaceae</taxon>
        <taxon>Albugo</taxon>
    </lineage>
</organism>
<dbReference type="InterPro" id="IPR000960">
    <property type="entry name" value="Flavin_mOase"/>
</dbReference>
<dbReference type="SUPFAM" id="SSF51905">
    <property type="entry name" value="FAD/NAD(P)-binding domain"/>
    <property type="match status" value="2"/>
</dbReference>
<dbReference type="PIRSF" id="PIRSF000332">
    <property type="entry name" value="FMO"/>
    <property type="match status" value="1"/>
</dbReference>
<dbReference type="PANTHER" id="PTHR23023">
    <property type="entry name" value="DIMETHYLANILINE MONOOXYGENASE"/>
    <property type="match status" value="1"/>
</dbReference>
<reference evidence="8" key="2">
    <citation type="submission" date="2011-02" db="EMBL/GenBank/DDBJ databases">
        <authorList>
            <person name="MacLean D."/>
        </authorList>
    </citation>
    <scope>NUCLEOTIDE SEQUENCE</scope>
</reference>
<gene>
    <name evidence="8" type="primary">AlNc14C6G809</name>
    <name evidence="8" type="ORF">ALNC14_008970</name>
</gene>
<dbReference type="InterPro" id="IPR050346">
    <property type="entry name" value="FMO-like"/>
</dbReference>
<evidence type="ECO:0000256" key="3">
    <source>
        <dbReference type="ARBA" id="ARBA00022630"/>
    </source>
</evidence>
<dbReference type="Gene3D" id="3.50.50.60">
    <property type="entry name" value="FAD/NAD(P)-binding domain"/>
    <property type="match status" value="3"/>
</dbReference>
<dbReference type="GO" id="GO:0050661">
    <property type="term" value="F:NADP binding"/>
    <property type="evidence" value="ECO:0007669"/>
    <property type="project" value="InterPro"/>
</dbReference>
<dbReference type="AlphaFoldDB" id="F0W130"/>
<name>F0W130_9STRA</name>
<dbReference type="GO" id="GO:0050660">
    <property type="term" value="F:flavin adenine dinucleotide binding"/>
    <property type="evidence" value="ECO:0007669"/>
    <property type="project" value="InterPro"/>
</dbReference>
<sequence>MSPSKRVGIVGAGAAGLVVAKILRAAQFDVTVFEKSSTLGGLWNYSDNTHTDATLYESLHTNLPTPVMQLSDFPFGKDVPSFPSHRQMLEYLREYAAFFKISDVIQSGCLVERIESETADNSSPIRIQWKKQNETIAETFDKVVICNGHFAKPAYPTIEGMQYFEGSHLHSHDYRRPESFENKRILLIGMGPSGDDISKELVNSGAKEVIVSYPGHIEPRGSVQNSSQTSEKRILKPPIRHIDQEKTFVFQDGTQCTSPDVIIYCTGYQYTVTNFFQEGILFPDIGAANGFTLSMRASPQFGALMEEAKHRTIVAPLYEHLLSIQNANIAFVGLTSKVLPFLCFELQAKWLVAVYKGDLNLPSKSEMIQQLWNQVMQSDSAMRKLHTLGALQRAYLRKLATQSNASLNEAVFDMYEDCASLRKSHPFDFRKAQYQCDVDQKTWTRHLPL</sequence>
<evidence type="ECO:0000256" key="7">
    <source>
        <dbReference type="ARBA" id="ARBA00023033"/>
    </source>
</evidence>